<dbReference type="WBParaSite" id="SSTP_0000704800.1">
    <property type="protein sequence ID" value="SSTP_0000704800.1"/>
    <property type="gene ID" value="SSTP_0000704800"/>
</dbReference>
<evidence type="ECO:0000256" key="1">
    <source>
        <dbReference type="SAM" id="SignalP"/>
    </source>
</evidence>
<sequence length="81" mass="9404">MLSIKILLFSTLVLLVSFSLVKIGESFLYLNENQDEQIRLKRVVRLPTGSTDNLIHKLYNQSAHDAKDKVPQDKMQRYGRK</sequence>
<feature type="signal peptide" evidence="1">
    <location>
        <begin position="1"/>
        <end position="26"/>
    </location>
</feature>
<proteinExistence type="predicted"/>
<name>A0A0K0EC36_STRER</name>
<organism evidence="2">
    <name type="scientific">Strongyloides stercoralis</name>
    <name type="common">Threadworm</name>
    <dbReference type="NCBI Taxonomy" id="6248"/>
    <lineage>
        <taxon>Eukaryota</taxon>
        <taxon>Metazoa</taxon>
        <taxon>Ecdysozoa</taxon>
        <taxon>Nematoda</taxon>
        <taxon>Chromadorea</taxon>
        <taxon>Rhabditida</taxon>
        <taxon>Tylenchina</taxon>
        <taxon>Panagrolaimomorpha</taxon>
        <taxon>Strongyloidoidea</taxon>
        <taxon>Strongyloididae</taxon>
        <taxon>Strongyloides</taxon>
    </lineage>
</organism>
<dbReference type="AlphaFoldDB" id="A0A0K0EC36"/>
<feature type="chain" id="PRO_5005327801" evidence="1">
    <location>
        <begin position="27"/>
        <end position="81"/>
    </location>
</feature>
<evidence type="ECO:0000313" key="2">
    <source>
        <dbReference type="WBParaSite" id="SSTP_0000704800.1"/>
    </source>
</evidence>
<keyword evidence="1" id="KW-0732">Signal</keyword>
<protein>
    <submittedName>
        <fullName evidence="2">Uncharacterized protein</fullName>
    </submittedName>
</protein>
<accession>A0A0K0EC36</accession>
<reference evidence="2" key="1">
    <citation type="submission" date="2015-08" db="UniProtKB">
        <authorList>
            <consortium name="WormBaseParasite"/>
        </authorList>
    </citation>
    <scope>IDENTIFICATION</scope>
</reference>